<dbReference type="InterPro" id="IPR009158">
    <property type="entry name" value="G3P_DH_GlpB_su"/>
</dbReference>
<evidence type="ECO:0000256" key="2">
    <source>
        <dbReference type="ARBA" id="ARBA00022630"/>
    </source>
</evidence>
<reference evidence="7 8" key="1">
    <citation type="journal article" date="2017" name="ISME J.">
        <title>Energy and carbon metabolisms in a deep terrestrial subsurface fluid microbial community.</title>
        <authorList>
            <person name="Momper L."/>
            <person name="Jungbluth S.P."/>
            <person name="Lee M.D."/>
            <person name="Amend J.P."/>
        </authorList>
    </citation>
    <scope>NUCLEOTIDE SEQUENCE [LARGE SCALE GENOMIC DNA]</scope>
    <source>
        <strain evidence="7">SURF_17</strain>
    </source>
</reference>
<evidence type="ECO:0000256" key="1">
    <source>
        <dbReference type="ARBA" id="ARBA00001974"/>
    </source>
</evidence>
<protein>
    <submittedName>
        <fullName evidence="7">FAD-binding protein</fullName>
    </submittedName>
</protein>
<sequence length="445" mass="47592">MEADVIVIGGGMAGAIAALRASSLGANVILIRKGHGSSAMSSGTIDIAGPTAFLPLDSWDSLPSIPDRLGEMLRTHALHPYSIVAGGRTGLGQVCYRLRQACDFLLDKVPGLQLDGSTAQNLALPTILGTVKFTAFAPSSLAGGNLREMRDAHVLVVGVRGLMFFQPHVCKQSLERYSSLHAPSSIGRVEVVEADMPRLASAAPATPFEAARSFDDPLTVEKFAQSLANSLPSDATHIAVPPILGLNRHAETYEIISRELRPKIFELISPTFSVPGHRLQVELEAALQRNSVRVVTTDVVDAKRDGRIVRNLVLEDMKSKRTATAKSFIIATGKFSTGGLVANDFPKEPIFKLPLFVGGKRVDNGFVQDLLSWNVDGRQLFLSCGLHIDDSLRPLDTFGEPAYENLFAAGAVIGEYDYVTDKCGMGVAALTGYLVGENAATLAAR</sequence>
<dbReference type="PANTHER" id="PTHR43400">
    <property type="entry name" value="FUMARATE REDUCTASE"/>
    <property type="match status" value="1"/>
</dbReference>
<dbReference type="InterPro" id="IPR050315">
    <property type="entry name" value="FAD-oxidoreductase_2"/>
</dbReference>
<comment type="cofactor">
    <cofactor evidence="1">
        <name>FAD</name>
        <dbReference type="ChEBI" id="CHEBI:57692"/>
    </cofactor>
</comment>
<dbReference type="GO" id="GO:0004368">
    <property type="term" value="F:glycerol-3-phosphate dehydrogenase (quinone) activity"/>
    <property type="evidence" value="ECO:0007669"/>
    <property type="project" value="InterPro"/>
</dbReference>
<dbReference type="InterPro" id="IPR003953">
    <property type="entry name" value="FAD-dep_OxRdtase_2_FAD-bd"/>
</dbReference>
<evidence type="ECO:0000256" key="5">
    <source>
        <dbReference type="ARBA" id="ARBA00023002"/>
    </source>
</evidence>
<dbReference type="PIRSF" id="PIRSF000141">
    <property type="entry name" value="Anaerobic_G3P_dh"/>
    <property type="match status" value="1"/>
</dbReference>
<evidence type="ECO:0000256" key="3">
    <source>
        <dbReference type="ARBA" id="ARBA00022643"/>
    </source>
</evidence>
<evidence type="ECO:0000313" key="7">
    <source>
        <dbReference type="EMBL" id="RJP63950.1"/>
    </source>
</evidence>
<accession>A0A419EN30</accession>
<dbReference type="Pfam" id="PF00890">
    <property type="entry name" value="FAD_binding_2"/>
    <property type="match status" value="1"/>
</dbReference>
<evidence type="ECO:0000313" key="8">
    <source>
        <dbReference type="Proteomes" id="UP000285961"/>
    </source>
</evidence>
<proteinExistence type="predicted"/>
<dbReference type="PANTHER" id="PTHR43400:SF7">
    <property type="entry name" value="FAD-DEPENDENT OXIDOREDUCTASE 2 FAD BINDING DOMAIN-CONTAINING PROTEIN"/>
    <property type="match status" value="1"/>
</dbReference>
<organism evidence="7 8">
    <name type="scientific">Candidatus Abyssobacteria bacterium SURF_17</name>
    <dbReference type="NCBI Taxonomy" id="2093361"/>
    <lineage>
        <taxon>Bacteria</taxon>
        <taxon>Pseudomonadati</taxon>
        <taxon>Candidatus Hydrogenedentota</taxon>
        <taxon>Candidatus Abyssobacteria</taxon>
    </lineage>
</organism>
<evidence type="ECO:0000259" key="6">
    <source>
        <dbReference type="Pfam" id="PF00890"/>
    </source>
</evidence>
<dbReference type="PRINTS" id="PR00368">
    <property type="entry name" value="FADPNR"/>
</dbReference>
<keyword evidence="2" id="KW-0285">Flavoprotein</keyword>
<dbReference type="InterPro" id="IPR036188">
    <property type="entry name" value="FAD/NAD-bd_sf"/>
</dbReference>
<gene>
    <name evidence="7" type="ORF">C4532_20180</name>
</gene>
<dbReference type="GO" id="GO:0009331">
    <property type="term" value="C:glycerol-3-phosphate dehydrogenase (FAD) complex"/>
    <property type="evidence" value="ECO:0007669"/>
    <property type="project" value="InterPro"/>
</dbReference>
<keyword evidence="3" id="KW-0288">FMN</keyword>
<dbReference type="Gene3D" id="3.50.50.60">
    <property type="entry name" value="FAD/NAD(P)-binding domain"/>
    <property type="match status" value="1"/>
</dbReference>
<keyword evidence="5" id="KW-0560">Oxidoreductase</keyword>
<name>A0A419EN30_9BACT</name>
<dbReference type="Proteomes" id="UP000285961">
    <property type="component" value="Unassembled WGS sequence"/>
</dbReference>
<dbReference type="PRINTS" id="PR00411">
    <property type="entry name" value="PNDRDTASEI"/>
</dbReference>
<comment type="caution">
    <text evidence="7">The sequence shown here is derived from an EMBL/GenBank/DDBJ whole genome shotgun (WGS) entry which is preliminary data.</text>
</comment>
<dbReference type="SUPFAM" id="SSF51905">
    <property type="entry name" value="FAD/NAD(P)-binding domain"/>
    <property type="match status" value="1"/>
</dbReference>
<keyword evidence="4" id="KW-0274">FAD</keyword>
<dbReference type="AlphaFoldDB" id="A0A419EN30"/>
<feature type="domain" description="FAD-dependent oxidoreductase 2 FAD-binding" evidence="6">
    <location>
        <begin position="4"/>
        <end position="427"/>
    </location>
</feature>
<dbReference type="EMBL" id="QZKI01000144">
    <property type="protein sequence ID" value="RJP63950.1"/>
    <property type="molecule type" value="Genomic_DNA"/>
</dbReference>
<evidence type="ECO:0000256" key="4">
    <source>
        <dbReference type="ARBA" id="ARBA00022827"/>
    </source>
</evidence>